<dbReference type="AlphaFoldDB" id="A0A223KNE0"/>
<reference evidence="1 2" key="1">
    <citation type="submission" date="2016-12" db="EMBL/GenBank/DDBJ databases">
        <title>The whole genome sequencing and assembly of Bacillus cohnii DSM 6307T strain.</title>
        <authorList>
            <person name="Lee Y.-J."/>
            <person name="Yi H."/>
            <person name="Bahn Y.-S."/>
            <person name="Kim J.F."/>
            <person name="Lee D.-W."/>
        </authorList>
    </citation>
    <scope>NUCLEOTIDE SEQUENCE [LARGE SCALE GENOMIC DNA]</scope>
    <source>
        <strain evidence="1 2">DSM 6307</strain>
    </source>
</reference>
<dbReference type="STRING" id="1314751.GCA_001591425_02208"/>
<dbReference type="EMBL" id="CP018866">
    <property type="protein sequence ID" value="AST91025.1"/>
    <property type="molecule type" value="Genomic_DNA"/>
</dbReference>
<gene>
    <name evidence="1" type="ORF">BC6307_06900</name>
</gene>
<protein>
    <submittedName>
        <fullName evidence="1">Uncharacterized protein</fullName>
    </submittedName>
</protein>
<evidence type="ECO:0000313" key="2">
    <source>
        <dbReference type="Proteomes" id="UP000215224"/>
    </source>
</evidence>
<sequence>MEIMSNKVWELVCKTREMHLKGEDLAQLVSLEEYQSLSKEEKRAFLQFIGDMKDQLVKNWGMPWVGGEIRAAIDNQST</sequence>
<keyword evidence="2" id="KW-1185">Reference proteome</keyword>
<evidence type="ECO:0000313" key="1">
    <source>
        <dbReference type="EMBL" id="AST91025.1"/>
    </source>
</evidence>
<name>A0A223KNE0_9BACI</name>
<dbReference type="KEGG" id="bcoh:BC6307_06900"/>
<dbReference type="Proteomes" id="UP000215224">
    <property type="component" value="Chromosome"/>
</dbReference>
<proteinExistence type="predicted"/>
<accession>A0A223KNE0</accession>
<organism evidence="1 2">
    <name type="scientific">Sutcliffiella cohnii</name>
    <dbReference type="NCBI Taxonomy" id="33932"/>
    <lineage>
        <taxon>Bacteria</taxon>
        <taxon>Bacillati</taxon>
        <taxon>Bacillota</taxon>
        <taxon>Bacilli</taxon>
        <taxon>Bacillales</taxon>
        <taxon>Bacillaceae</taxon>
        <taxon>Sutcliffiella</taxon>
    </lineage>
</organism>